<sequence length="214" mass="23781">MVAKKKPTKAQLRKNKQRRSLFLAILSLFVLGLALVVLMQFRAGEKPKPYTQDIPEQFVQVYQAAAKEYGIDWFLLAAVHRVETKFSTVEPMISGVGAIGPMQFMPCTFVGWGAEGCPATGGVGYFSDDDMVDPAVIKAYGGYGVDANRDGKADPWNLEDAVYSTANFLADNGAKEGKEKQAIFKYNHSDIYVKDILFYRDQFKKAWSKDLAGK</sequence>
<dbReference type="PANTHER" id="PTHR30163">
    <property type="entry name" value="MEMBRANE-BOUND LYTIC MUREIN TRANSGLYCOSYLASE B"/>
    <property type="match status" value="1"/>
</dbReference>
<name>W7BP67_9LIST</name>
<feature type="transmembrane region" description="Helical" evidence="1">
    <location>
        <begin position="21"/>
        <end position="41"/>
    </location>
</feature>
<evidence type="ECO:0000259" key="3">
    <source>
        <dbReference type="Pfam" id="PF13406"/>
    </source>
</evidence>
<dbReference type="Gene3D" id="1.10.530.10">
    <property type="match status" value="1"/>
</dbReference>
<keyword evidence="1" id="KW-0472">Membrane</keyword>
<protein>
    <recommendedName>
        <fullName evidence="6">Transglycosylase SLT domain-containing protein</fullName>
    </recommendedName>
</protein>
<evidence type="ECO:0008006" key="6">
    <source>
        <dbReference type="Google" id="ProtNLM"/>
    </source>
</evidence>
<dbReference type="SUPFAM" id="SSF53955">
    <property type="entry name" value="Lysozyme-like"/>
    <property type="match status" value="1"/>
</dbReference>
<dbReference type="GO" id="GO:0008933">
    <property type="term" value="F:peptidoglycan lytic transglycosylase activity"/>
    <property type="evidence" value="ECO:0007669"/>
    <property type="project" value="TreeGrafter"/>
</dbReference>
<evidence type="ECO:0000313" key="4">
    <source>
        <dbReference type="EMBL" id="EUJ24836.1"/>
    </source>
</evidence>
<comment type="caution">
    <text evidence="4">The sequence shown here is derived from an EMBL/GenBank/DDBJ whole genome shotgun (WGS) entry which is preliminary data.</text>
</comment>
<evidence type="ECO:0000256" key="1">
    <source>
        <dbReference type="SAM" id="Phobius"/>
    </source>
</evidence>
<dbReference type="InterPro" id="IPR008258">
    <property type="entry name" value="Transglycosylase_SLT_dom_1"/>
</dbReference>
<dbReference type="PATRIC" id="fig|1265819.5.peg.607"/>
<dbReference type="InterPro" id="IPR031304">
    <property type="entry name" value="SLT_2"/>
</dbReference>
<keyword evidence="5" id="KW-1185">Reference proteome</keyword>
<dbReference type="Pfam" id="PF13406">
    <property type="entry name" value="SLT_2"/>
    <property type="match status" value="1"/>
</dbReference>
<keyword evidence="1" id="KW-1133">Transmembrane helix</keyword>
<dbReference type="GO" id="GO:0009253">
    <property type="term" value="P:peptidoglycan catabolic process"/>
    <property type="evidence" value="ECO:0007669"/>
    <property type="project" value="TreeGrafter"/>
</dbReference>
<feature type="domain" description="Transglycosylase SLT" evidence="2">
    <location>
        <begin position="62"/>
        <end position="110"/>
    </location>
</feature>
<feature type="domain" description="Transglycosylase SLT" evidence="3">
    <location>
        <begin position="140"/>
        <end position="178"/>
    </location>
</feature>
<proteinExistence type="predicted"/>
<dbReference type="Proteomes" id="UP000019253">
    <property type="component" value="Unassembled WGS sequence"/>
</dbReference>
<dbReference type="AlphaFoldDB" id="W7BP67"/>
<dbReference type="PANTHER" id="PTHR30163:SF8">
    <property type="entry name" value="LYTIC MUREIN TRANSGLYCOSYLASE"/>
    <property type="match status" value="1"/>
</dbReference>
<evidence type="ECO:0000259" key="2">
    <source>
        <dbReference type="Pfam" id="PF01464"/>
    </source>
</evidence>
<evidence type="ECO:0000313" key="5">
    <source>
        <dbReference type="Proteomes" id="UP000019253"/>
    </source>
</evidence>
<dbReference type="EMBL" id="AODD01000002">
    <property type="protein sequence ID" value="EUJ24836.1"/>
    <property type="molecule type" value="Genomic_DNA"/>
</dbReference>
<dbReference type="CDD" id="cd13399">
    <property type="entry name" value="Slt35-like"/>
    <property type="match status" value="1"/>
</dbReference>
<accession>W7BP67</accession>
<gene>
    <name evidence="4" type="ORF">PGRAN_03055</name>
</gene>
<dbReference type="InterPro" id="IPR043426">
    <property type="entry name" value="MltB-like"/>
</dbReference>
<keyword evidence="1" id="KW-0812">Transmembrane</keyword>
<dbReference type="STRING" id="1265819.PGRAN_03055"/>
<reference evidence="4 5" key="1">
    <citation type="journal article" date="2014" name="Int. J. Syst. Evol. Microbiol.">
        <title>Listeria floridensis sp. nov., Listeria aquatica sp. nov., Listeria cornellensis sp. nov., Listeria riparia sp. nov. and Listeria grandensis sp. nov., from agricultural and natural environments.</title>
        <authorList>
            <person name="den Bakker H.C."/>
            <person name="Warchocki S."/>
            <person name="Wright E.M."/>
            <person name="Allred A.F."/>
            <person name="Ahlstrom C."/>
            <person name="Manuel C.S."/>
            <person name="Stasiewicz M.J."/>
            <person name="Burrell A."/>
            <person name="Roof S."/>
            <person name="Strawn L."/>
            <person name="Fortes E.D."/>
            <person name="Nightingale K.K."/>
            <person name="Kephart D."/>
            <person name="Wiedmann M."/>
        </authorList>
    </citation>
    <scope>NUCLEOTIDE SEQUENCE [LARGE SCALE GENOMIC DNA]</scope>
    <source>
        <strain evidence="5">FSL F6-971</strain>
    </source>
</reference>
<dbReference type="Pfam" id="PF01464">
    <property type="entry name" value="SLT"/>
    <property type="match status" value="1"/>
</dbReference>
<dbReference type="InterPro" id="IPR023346">
    <property type="entry name" value="Lysozyme-like_dom_sf"/>
</dbReference>
<organism evidence="4 5">
    <name type="scientific">Listeria grandensis FSL F6-0971</name>
    <dbReference type="NCBI Taxonomy" id="1265819"/>
    <lineage>
        <taxon>Bacteria</taxon>
        <taxon>Bacillati</taxon>
        <taxon>Bacillota</taxon>
        <taxon>Bacilli</taxon>
        <taxon>Bacillales</taxon>
        <taxon>Listeriaceae</taxon>
        <taxon>Listeria</taxon>
    </lineage>
</organism>